<dbReference type="SUPFAM" id="SSF51658">
    <property type="entry name" value="Xylose isomerase-like"/>
    <property type="match status" value="1"/>
</dbReference>
<reference evidence="3" key="1">
    <citation type="submission" date="2015-09" db="EMBL/GenBank/DDBJ databases">
        <authorList>
            <person name="Shao Z."/>
            <person name="Wang L."/>
        </authorList>
    </citation>
    <scope>NUCLEOTIDE SEQUENCE [LARGE SCALE GENOMIC DNA]</scope>
    <source>
        <strain evidence="3">F13-1</strain>
    </source>
</reference>
<sequence length="287" mass="31996">MGRDISVSTGAYDGYAMPEILQSMQRCGIKNVELAFIKGYVNEFTDADLSRDYARELVALMNSLGQRCPTFSGHINLGDEDAIAQFEVRARFAAELGASRFVTNAATLATAERFFELAPDMAAIARQHGLRVCLENPGDRVDNILNSAADIPALLARLERDVFSINYDVGNIISHRPGLDPVADTLQALPYCEHLHIKDAYYRDEKYHFCALGEGQIDFIRLLPAIEAAFPELSFSLELPFRLLRNNDAKPYKKTTLLPLAEIENELLKSLTFLDDVLKEIDHVAGK</sequence>
<dbReference type="InterPro" id="IPR013022">
    <property type="entry name" value="Xyl_isomerase-like_TIM-brl"/>
</dbReference>
<dbReference type="AlphaFoldDB" id="A0A291HNP0"/>
<feature type="domain" description="Xylose isomerase-like TIM barrel" evidence="1">
    <location>
        <begin position="24"/>
        <end position="242"/>
    </location>
</feature>
<organism evidence="2 3">
    <name type="scientific">Zobellella denitrificans</name>
    <dbReference type="NCBI Taxonomy" id="347534"/>
    <lineage>
        <taxon>Bacteria</taxon>
        <taxon>Pseudomonadati</taxon>
        <taxon>Pseudomonadota</taxon>
        <taxon>Gammaproteobacteria</taxon>
        <taxon>Aeromonadales</taxon>
        <taxon>Aeromonadaceae</taxon>
        <taxon>Zobellella</taxon>
    </lineage>
</organism>
<gene>
    <name evidence="2" type="ORF">AN401_08095</name>
</gene>
<dbReference type="KEGG" id="zdf:AN401_08095"/>
<dbReference type="Pfam" id="PF01261">
    <property type="entry name" value="AP_endonuc_2"/>
    <property type="match status" value="1"/>
</dbReference>
<evidence type="ECO:0000259" key="1">
    <source>
        <dbReference type="Pfam" id="PF01261"/>
    </source>
</evidence>
<dbReference type="RefSeq" id="WP_096779053.1">
    <property type="nucleotide sequence ID" value="NZ_CP012621.1"/>
</dbReference>
<protein>
    <recommendedName>
        <fullName evidence="1">Xylose isomerase-like TIM barrel domain-containing protein</fullName>
    </recommendedName>
</protein>
<dbReference type="PANTHER" id="PTHR12110">
    <property type="entry name" value="HYDROXYPYRUVATE ISOMERASE"/>
    <property type="match status" value="1"/>
</dbReference>
<dbReference type="InterPro" id="IPR050312">
    <property type="entry name" value="IolE/XylAMocC-like"/>
</dbReference>
<dbReference type="Gene3D" id="3.20.20.150">
    <property type="entry name" value="Divalent-metal-dependent TIM barrel enzymes"/>
    <property type="match status" value="1"/>
</dbReference>
<dbReference type="Proteomes" id="UP000217763">
    <property type="component" value="Chromosome"/>
</dbReference>
<proteinExistence type="predicted"/>
<evidence type="ECO:0000313" key="3">
    <source>
        <dbReference type="Proteomes" id="UP000217763"/>
    </source>
</evidence>
<dbReference type="InterPro" id="IPR036237">
    <property type="entry name" value="Xyl_isomerase-like_sf"/>
</dbReference>
<evidence type="ECO:0000313" key="2">
    <source>
        <dbReference type="EMBL" id="ATG73826.1"/>
    </source>
</evidence>
<name>A0A291HNP0_9GAMM</name>
<dbReference type="EMBL" id="CP012621">
    <property type="protein sequence ID" value="ATG73826.1"/>
    <property type="molecule type" value="Genomic_DNA"/>
</dbReference>
<dbReference type="PANTHER" id="PTHR12110:SF53">
    <property type="entry name" value="BLR5974 PROTEIN"/>
    <property type="match status" value="1"/>
</dbReference>
<accession>A0A291HNP0</accession>
<keyword evidence="3" id="KW-1185">Reference proteome</keyword>